<reference evidence="9" key="2">
    <citation type="submission" date="2020-09" db="EMBL/GenBank/DDBJ databases">
        <authorList>
            <person name="Sun Q."/>
            <person name="Ohkuma M."/>
        </authorList>
    </citation>
    <scope>NUCLEOTIDE SEQUENCE</scope>
    <source>
        <strain evidence="9">JCM 13919</strain>
    </source>
</reference>
<evidence type="ECO:0000256" key="2">
    <source>
        <dbReference type="ARBA" id="ARBA00009695"/>
    </source>
</evidence>
<dbReference type="GO" id="GO:0005737">
    <property type="term" value="C:cytoplasm"/>
    <property type="evidence" value="ECO:0007669"/>
    <property type="project" value="UniProtKB-SubCell"/>
</dbReference>
<evidence type="ECO:0000259" key="7">
    <source>
        <dbReference type="Pfam" id="PF21981"/>
    </source>
</evidence>
<protein>
    <recommendedName>
        <fullName evidence="3 5">Regulatory protein RecX</fullName>
    </recommendedName>
</protein>
<reference evidence="9" key="1">
    <citation type="journal article" date="2014" name="Int. J. Syst. Evol. Microbiol.">
        <title>Complete genome sequence of Corynebacterium casei LMG S-19264T (=DSM 44701T), isolated from a smear-ripened cheese.</title>
        <authorList>
            <consortium name="US DOE Joint Genome Institute (JGI-PGF)"/>
            <person name="Walter F."/>
            <person name="Albersmeier A."/>
            <person name="Kalinowski J."/>
            <person name="Ruckert C."/>
        </authorList>
    </citation>
    <scope>NUCLEOTIDE SEQUENCE</scope>
    <source>
        <strain evidence="9">JCM 13919</strain>
    </source>
</reference>
<evidence type="ECO:0000259" key="8">
    <source>
        <dbReference type="Pfam" id="PF21982"/>
    </source>
</evidence>
<name>A0A917N9D9_9GAMM</name>
<comment type="subcellular location">
    <subcellularLocation>
        <location evidence="1 5">Cytoplasm</location>
    </subcellularLocation>
</comment>
<evidence type="ECO:0000256" key="3">
    <source>
        <dbReference type="ARBA" id="ARBA00018111"/>
    </source>
</evidence>
<dbReference type="HAMAP" id="MF_01114">
    <property type="entry name" value="RecX"/>
    <property type="match status" value="1"/>
</dbReference>
<dbReference type="EMBL" id="BMOB01000002">
    <property type="protein sequence ID" value="GGI79445.1"/>
    <property type="molecule type" value="Genomic_DNA"/>
</dbReference>
<dbReference type="PANTHER" id="PTHR33602">
    <property type="entry name" value="REGULATORY PROTEIN RECX FAMILY PROTEIN"/>
    <property type="match status" value="1"/>
</dbReference>
<feature type="domain" description="RecX second three-helical" evidence="6">
    <location>
        <begin position="51"/>
        <end position="89"/>
    </location>
</feature>
<dbReference type="OrthoDB" id="7066780at2"/>
<organism evidence="9 10">
    <name type="scientific">Legionella impletisoli</name>
    <dbReference type="NCBI Taxonomy" id="343510"/>
    <lineage>
        <taxon>Bacteria</taxon>
        <taxon>Pseudomonadati</taxon>
        <taxon>Pseudomonadota</taxon>
        <taxon>Gammaproteobacteria</taxon>
        <taxon>Legionellales</taxon>
        <taxon>Legionellaceae</taxon>
        <taxon>Legionella</taxon>
    </lineage>
</organism>
<evidence type="ECO:0000313" key="9">
    <source>
        <dbReference type="EMBL" id="GGI79445.1"/>
    </source>
</evidence>
<dbReference type="GO" id="GO:0006282">
    <property type="term" value="P:regulation of DNA repair"/>
    <property type="evidence" value="ECO:0007669"/>
    <property type="project" value="UniProtKB-UniRule"/>
</dbReference>
<feature type="domain" description="RecX first three-helical" evidence="8">
    <location>
        <begin position="4"/>
        <end position="43"/>
    </location>
</feature>
<gene>
    <name evidence="5 9" type="primary">recX</name>
    <name evidence="9" type="ORF">GCM10007966_04950</name>
</gene>
<accession>A0A917N9D9</accession>
<proteinExistence type="inferred from homology"/>
<evidence type="ECO:0000313" key="10">
    <source>
        <dbReference type="Proteomes" id="UP000630149"/>
    </source>
</evidence>
<evidence type="ECO:0000259" key="6">
    <source>
        <dbReference type="Pfam" id="PF02631"/>
    </source>
</evidence>
<evidence type="ECO:0000256" key="4">
    <source>
        <dbReference type="ARBA" id="ARBA00022490"/>
    </source>
</evidence>
<dbReference type="Pfam" id="PF21981">
    <property type="entry name" value="RecX_HTH3"/>
    <property type="match status" value="1"/>
</dbReference>
<feature type="domain" description="RecX third three-helical" evidence="7">
    <location>
        <begin position="101"/>
        <end position="139"/>
    </location>
</feature>
<keyword evidence="4 5" id="KW-0963">Cytoplasm</keyword>
<dbReference type="PANTHER" id="PTHR33602:SF1">
    <property type="entry name" value="REGULATORY PROTEIN RECX FAMILY PROTEIN"/>
    <property type="match status" value="1"/>
</dbReference>
<sequence length="145" mass="16796">MSQAYACAVRLLARREHGAHELFQKLAQKGFTSIEADAAVAECQRLGFQCDERFAESVCRNRVRQGYGPLRIEQELKQLRIDGDVIQQILSQEQHSWLFHAKAAREKRFQDGENLTGDAIQKQKRFLLYRGFPSDVIHQLFKQSF</sequence>
<evidence type="ECO:0000256" key="5">
    <source>
        <dbReference type="HAMAP-Rule" id="MF_01114"/>
    </source>
</evidence>
<dbReference type="Proteomes" id="UP000630149">
    <property type="component" value="Unassembled WGS sequence"/>
</dbReference>
<dbReference type="InterPro" id="IPR036388">
    <property type="entry name" value="WH-like_DNA-bd_sf"/>
</dbReference>
<dbReference type="RefSeq" id="WP_131775974.1">
    <property type="nucleotide sequence ID" value="NZ_BMOB01000002.1"/>
</dbReference>
<keyword evidence="10" id="KW-1185">Reference proteome</keyword>
<dbReference type="Gene3D" id="1.10.10.10">
    <property type="entry name" value="Winged helix-like DNA-binding domain superfamily/Winged helix DNA-binding domain"/>
    <property type="match status" value="3"/>
</dbReference>
<dbReference type="InterPro" id="IPR053924">
    <property type="entry name" value="RecX_HTH_2nd"/>
</dbReference>
<dbReference type="AlphaFoldDB" id="A0A917N9D9"/>
<comment type="similarity">
    <text evidence="2 5">Belongs to the RecX family.</text>
</comment>
<evidence type="ECO:0000256" key="1">
    <source>
        <dbReference type="ARBA" id="ARBA00004496"/>
    </source>
</evidence>
<comment type="function">
    <text evidence="5">Modulates RecA activity.</text>
</comment>
<dbReference type="InterPro" id="IPR053925">
    <property type="entry name" value="RecX_HTH_3rd"/>
</dbReference>
<dbReference type="InterPro" id="IPR053926">
    <property type="entry name" value="RecX_HTH_1st"/>
</dbReference>
<dbReference type="NCBIfam" id="NF001057">
    <property type="entry name" value="PRK00117.3-3"/>
    <property type="match status" value="1"/>
</dbReference>
<dbReference type="Pfam" id="PF21982">
    <property type="entry name" value="RecX_HTH1"/>
    <property type="match status" value="1"/>
</dbReference>
<dbReference type="Pfam" id="PF02631">
    <property type="entry name" value="RecX_HTH2"/>
    <property type="match status" value="1"/>
</dbReference>
<dbReference type="InterPro" id="IPR003783">
    <property type="entry name" value="Regulatory_RecX"/>
</dbReference>
<comment type="caution">
    <text evidence="9">The sequence shown here is derived from an EMBL/GenBank/DDBJ whole genome shotgun (WGS) entry which is preliminary data.</text>
</comment>